<sequence length="101" mass="10957">MKPAAVPRLSDDTDETPTAVTVLEPADVKQLMDLAERNAKPSAVPPPLPERKPEPPRTKSGLRMRVRPEEMAVEVDLETLKPAIEVARVDSVVPPATKVAT</sequence>
<feature type="region of interest" description="Disordered" evidence="1">
    <location>
        <begin position="1"/>
        <end position="21"/>
    </location>
</feature>
<gene>
    <name evidence="2" type="ORF">AKJ09_06494</name>
</gene>
<dbReference type="STRING" id="1391654.AKJ09_06494"/>
<organism evidence="2 3">
    <name type="scientific">Labilithrix luteola</name>
    <dbReference type="NCBI Taxonomy" id="1391654"/>
    <lineage>
        <taxon>Bacteria</taxon>
        <taxon>Pseudomonadati</taxon>
        <taxon>Myxococcota</taxon>
        <taxon>Polyangia</taxon>
        <taxon>Polyangiales</taxon>
        <taxon>Labilitrichaceae</taxon>
        <taxon>Labilithrix</taxon>
    </lineage>
</organism>
<protein>
    <submittedName>
        <fullName evidence="2">Uncharacterized protein</fullName>
    </submittedName>
</protein>
<evidence type="ECO:0000256" key="1">
    <source>
        <dbReference type="SAM" id="MobiDB-lite"/>
    </source>
</evidence>
<name>A0A0K1Q1Z9_9BACT</name>
<dbReference type="AlphaFoldDB" id="A0A0K1Q1Z9"/>
<feature type="region of interest" description="Disordered" evidence="1">
    <location>
        <begin position="37"/>
        <end position="67"/>
    </location>
</feature>
<proteinExistence type="predicted"/>
<dbReference type="Proteomes" id="UP000064967">
    <property type="component" value="Chromosome"/>
</dbReference>
<keyword evidence="3" id="KW-1185">Reference proteome</keyword>
<dbReference type="RefSeq" id="WP_146651217.1">
    <property type="nucleotide sequence ID" value="NZ_CP012333.1"/>
</dbReference>
<dbReference type="KEGG" id="llu:AKJ09_06494"/>
<dbReference type="EMBL" id="CP012333">
    <property type="protein sequence ID" value="AKU99830.1"/>
    <property type="molecule type" value="Genomic_DNA"/>
</dbReference>
<evidence type="ECO:0000313" key="3">
    <source>
        <dbReference type="Proteomes" id="UP000064967"/>
    </source>
</evidence>
<evidence type="ECO:0000313" key="2">
    <source>
        <dbReference type="EMBL" id="AKU99830.1"/>
    </source>
</evidence>
<reference evidence="2 3" key="1">
    <citation type="submission" date="2015-08" db="EMBL/GenBank/DDBJ databases">
        <authorList>
            <person name="Babu N.S."/>
            <person name="Beckwith C.J."/>
            <person name="Beseler K.G."/>
            <person name="Brison A."/>
            <person name="Carone J.V."/>
            <person name="Caskin T.P."/>
            <person name="Diamond M."/>
            <person name="Durham M.E."/>
            <person name="Foxe J.M."/>
            <person name="Go M."/>
            <person name="Henderson B.A."/>
            <person name="Jones I.B."/>
            <person name="McGettigan J.A."/>
            <person name="Micheletti S.J."/>
            <person name="Nasrallah M.E."/>
            <person name="Ortiz D."/>
            <person name="Piller C.R."/>
            <person name="Privatt S.R."/>
            <person name="Schneider S.L."/>
            <person name="Sharp S."/>
            <person name="Smith T.C."/>
            <person name="Stanton J.D."/>
            <person name="Ullery H.E."/>
            <person name="Wilson R.J."/>
            <person name="Serrano M.G."/>
            <person name="Buck G."/>
            <person name="Lee V."/>
            <person name="Wang Y."/>
            <person name="Carvalho R."/>
            <person name="Voegtly L."/>
            <person name="Shi R."/>
            <person name="Duckworth R."/>
            <person name="Johnson A."/>
            <person name="Loviza R."/>
            <person name="Walstead R."/>
            <person name="Shah Z."/>
            <person name="Kiflezghi M."/>
            <person name="Wade K."/>
            <person name="Ball S.L."/>
            <person name="Bradley K.W."/>
            <person name="Asai D.J."/>
            <person name="Bowman C.A."/>
            <person name="Russell D.A."/>
            <person name="Pope W.H."/>
            <person name="Jacobs-Sera D."/>
            <person name="Hendrix R.W."/>
            <person name="Hatfull G.F."/>
        </authorList>
    </citation>
    <scope>NUCLEOTIDE SEQUENCE [LARGE SCALE GENOMIC DNA]</scope>
    <source>
        <strain evidence="2 3">DSM 27648</strain>
    </source>
</reference>
<accession>A0A0K1Q1Z9</accession>